<proteinExistence type="inferred from homology"/>
<evidence type="ECO:0000313" key="11">
    <source>
        <dbReference type="Proteomes" id="UP001153712"/>
    </source>
</evidence>
<organism evidence="10 11">
    <name type="scientific">Phyllotreta striolata</name>
    <name type="common">Striped flea beetle</name>
    <name type="synonym">Crioceris striolata</name>
    <dbReference type="NCBI Taxonomy" id="444603"/>
    <lineage>
        <taxon>Eukaryota</taxon>
        <taxon>Metazoa</taxon>
        <taxon>Ecdysozoa</taxon>
        <taxon>Arthropoda</taxon>
        <taxon>Hexapoda</taxon>
        <taxon>Insecta</taxon>
        <taxon>Pterygota</taxon>
        <taxon>Neoptera</taxon>
        <taxon>Endopterygota</taxon>
        <taxon>Coleoptera</taxon>
        <taxon>Polyphaga</taxon>
        <taxon>Cucujiformia</taxon>
        <taxon>Chrysomeloidea</taxon>
        <taxon>Chrysomelidae</taxon>
        <taxon>Galerucinae</taxon>
        <taxon>Alticini</taxon>
        <taxon>Phyllotreta</taxon>
    </lineage>
</organism>
<keyword evidence="8" id="KW-1133">Transmembrane helix</keyword>
<feature type="active site" evidence="5 6">
    <location>
        <position position="239"/>
    </location>
</feature>
<dbReference type="SUPFAM" id="SSF53720">
    <property type="entry name" value="ALDH-like"/>
    <property type="match status" value="1"/>
</dbReference>
<dbReference type="InterPro" id="IPR012394">
    <property type="entry name" value="Aldehyde_DH_NAD(P)"/>
</dbReference>
<evidence type="ECO:0000256" key="3">
    <source>
        <dbReference type="ARBA" id="ARBA00023027"/>
    </source>
</evidence>
<keyword evidence="8" id="KW-0472">Membrane</keyword>
<evidence type="ECO:0000259" key="9">
    <source>
        <dbReference type="Pfam" id="PF00171"/>
    </source>
</evidence>
<evidence type="ECO:0000256" key="5">
    <source>
        <dbReference type="PIRSR" id="PIRSR036492-1"/>
    </source>
</evidence>
<dbReference type="GO" id="GO:0005737">
    <property type="term" value="C:cytoplasm"/>
    <property type="evidence" value="ECO:0007669"/>
    <property type="project" value="TreeGrafter"/>
</dbReference>
<dbReference type="InterPro" id="IPR016162">
    <property type="entry name" value="Ald_DH_N"/>
</dbReference>
<dbReference type="Gene3D" id="3.40.309.10">
    <property type="entry name" value="Aldehyde Dehydrogenase, Chain A, domain 2"/>
    <property type="match status" value="1"/>
</dbReference>
<sequence>MISKQLPQTMTTSPHIPRAKLDHASVVDLDSGSGGLVERTRSVFRSGRTLPASFRRQQLQNLMRMLDDEQETLLKCLHEDLRKSKHESLVSEIFIVKHQIKKHLSNLGKWMKPEKVPRTLENFFDDLYIYKEPYGVVLVIGAWNYPILVLLAPVVGAIAAGNCVIIKPSELAQATSHALETLLPKYLDNECYPVFTGGPEKTSELLKERFDYIFYTGSSQVGKLIHQAASRYLTPTTLELGGKSPVYVDASANLQLAAKRLFWGKIQNSGQVCIAPDYVLCTKDVQIKLLGYIEKAMKEFFQGTIKNSPDFGRIINQRHFERLTQLLKNQNIAIGGHIDADERFISPTVLIDVQPGDRIMQEEIFGPLLPIVNVSGEDDAIEFINSREKPLALYVFTNNSGTKKKFLERTSSGGVTINDTIMHLVAEGLPFGGVGQSGMGAYKDRASFDTFVHKKSVLSRSYNILGEKIESVKYPPYKEFNTKFLKTAILHNMGLPTKFIGHVLTYTLGIITAVSAYYIYHYVEDK</sequence>
<dbReference type="PANTHER" id="PTHR43570">
    <property type="entry name" value="ALDEHYDE DEHYDROGENASE"/>
    <property type="match status" value="1"/>
</dbReference>
<evidence type="ECO:0000256" key="6">
    <source>
        <dbReference type="PROSITE-ProRule" id="PRU10007"/>
    </source>
</evidence>
<accession>A0A9N9TM02</accession>
<dbReference type="GO" id="GO:0006081">
    <property type="term" value="P:aldehyde metabolic process"/>
    <property type="evidence" value="ECO:0007669"/>
    <property type="project" value="InterPro"/>
</dbReference>
<dbReference type="InterPro" id="IPR016163">
    <property type="entry name" value="Ald_DH_C"/>
</dbReference>
<evidence type="ECO:0000256" key="7">
    <source>
        <dbReference type="RuleBase" id="RU003345"/>
    </source>
</evidence>
<dbReference type="OrthoDB" id="440325at2759"/>
<dbReference type="Pfam" id="PF00171">
    <property type="entry name" value="Aldedh"/>
    <property type="match status" value="1"/>
</dbReference>
<keyword evidence="11" id="KW-1185">Reference proteome</keyword>
<dbReference type="Gene3D" id="3.40.605.10">
    <property type="entry name" value="Aldehyde Dehydrogenase, Chain A, domain 1"/>
    <property type="match status" value="1"/>
</dbReference>
<evidence type="ECO:0000256" key="1">
    <source>
        <dbReference type="ARBA" id="ARBA00009986"/>
    </source>
</evidence>
<comment type="similarity">
    <text evidence="1 4 7">Belongs to the aldehyde dehydrogenase family.</text>
</comment>
<dbReference type="InterPro" id="IPR029510">
    <property type="entry name" value="Ald_DH_CS_GLU"/>
</dbReference>
<dbReference type="InterPro" id="IPR016161">
    <property type="entry name" value="Ald_DH/histidinol_DH"/>
</dbReference>
<keyword evidence="2 4" id="KW-0560">Oxidoreductase</keyword>
<keyword evidence="8" id="KW-0812">Transmembrane</keyword>
<keyword evidence="3" id="KW-0520">NAD</keyword>
<dbReference type="Proteomes" id="UP001153712">
    <property type="component" value="Chromosome 12"/>
</dbReference>
<dbReference type="GO" id="GO:0004029">
    <property type="term" value="F:aldehyde dehydrogenase (NAD+) activity"/>
    <property type="evidence" value="ECO:0007669"/>
    <property type="project" value="TreeGrafter"/>
</dbReference>
<reference evidence="10" key="1">
    <citation type="submission" date="2022-01" db="EMBL/GenBank/DDBJ databases">
        <authorList>
            <person name="King R."/>
        </authorList>
    </citation>
    <scope>NUCLEOTIDE SEQUENCE</scope>
</reference>
<evidence type="ECO:0000313" key="10">
    <source>
        <dbReference type="EMBL" id="CAG9856420.1"/>
    </source>
</evidence>
<evidence type="ECO:0000256" key="4">
    <source>
        <dbReference type="PIRNR" id="PIRNR036492"/>
    </source>
</evidence>
<dbReference type="PIRSF" id="PIRSF036492">
    <property type="entry name" value="ALDH"/>
    <property type="match status" value="1"/>
</dbReference>
<name>A0A9N9TM02_PHYSR</name>
<feature type="domain" description="Aldehyde dehydrogenase" evidence="9">
    <location>
        <begin position="37"/>
        <end position="457"/>
    </location>
</feature>
<feature type="transmembrane region" description="Helical" evidence="8">
    <location>
        <begin position="499"/>
        <end position="520"/>
    </location>
</feature>
<evidence type="ECO:0000256" key="8">
    <source>
        <dbReference type="SAM" id="Phobius"/>
    </source>
</evidence>
<dbReference type="PANTHER" id="PTHR43570:SF16">
    <property type="entry name" value="ALDEHYDE DEHYDROGENASE TYPE III, ISOFORM Q"/>
    <property type="match status" value="1"/>
</dbReference>
<feature type="active site" evidence="5">
    <location>
        <position position="273"/>
    </location>
</feature>
<dbReference type="AlphaFoldDB" id="A0A9N9TM02"/>
<dbReference type="FunFam" id="3.40.309.10:FF:000003">
    <property type="entry name" value="Aldehyde dehydrogenase"/>
    <property type="match status" value="1"/>
</dbReference>
<dbReference type="FunFam" id="3.40.605.10:FF:000004">
    <property type="entry name" value="Aldehyde dehydrogenase"/>
    <property type="match status" value="1"/>
</dbReference>
<dbReference type="PROSITE" id="PS00687">
    <property type="entry name" value="ALDEHYDE_DEHYDR_GLU"/>
    <property type="match status" value="1"/>
</dbReference>
<evidence type="ECO:0000256" key="2">
    <source>
        <dbReference type="ARBA" id="ARBA00023002"/>
    </source>
</evidence>
<dbReference type="EMBL" id="OU900105">
    <property type="protein sequence ID" value="CAG9856420.1"/>
    <property type="molecule type" value="Genomic_DNA"/>
</dbReference>
<protein>
    <recommendedName>
        <fullName evidence="4">Aldehyde dehydrogenase</fullName>
    </recommendedName>
</protein>
<dbReference type="InterPro" id="IPR015590">
    <property type="entry name" value="Aldehyde_DH_dom"/>
</dbReference>
<gene>
    <name evidence="10" type="ORF">PHYEVI_LOCUS2843</name>
</gene>